<dbReference type="PANTHER" id="PTHR23146:SF0">
    <property type="entry name" value="RNA POLYMERASE-ASSOCIATED PROTEIN LEO1"/>
    <property type="match status" value="1"/>
</dbReference>
<protein>
    <recommendedName>
        <fullName evidence="4">RNA polymerase-associated protein LEO1</fullName>
    </recommendedName>
</protein>
<evidence type="ECO:0008006" key="4">
    <source>
        <dbReference type="Google" id="ProtNLM"/>
    </source>
</evidence>
<dbReference type="Pfam" id="PF04004">
    <property type="entry name" value="Leo1"/>
    <property type="match status" value="1"/>
</dbReference>
<feature type="region of interest" description="Disordered" evidence="1">
    <location>
        <begin position="282"/>
        <end position="403"/>
    </location>
</feature>
<reference evidence="3" key="1">
    <citation type="submission" date="2016-11" db="EMBL/GenBank/DDBJ databases">
        <authorList>
            <person name="Guldener U."/>
        </authorList>
    </citation>
    <scope>NUCLEOTIDE SEQUENCE [LARGE SCALE GENOMIC DNA]</scope>
</reference>
<organism evidence="2 3">
    <name type="scientific">Hanseniaspora guilliermondii</name>
    <dbReference type="NCBI Taxonomy" id="56406"/>
    <lineage>
        <taxon>Eukaryota</taxon>
        <taxon>Fungi</taxon>
        <taxon>Dikarya</taxon>
        <taxon>Ascomycota</taxon>
        <taxon>Saccharomycotina</taxon>
        <taxon>Saccharomycetes</taxon>
        <taxon>Saccharomycodales</taxon>
        <taxon>Saccharomycodaceae</taxon>
        <taxon>Hanseniaspora</taxon>
    </lineage>
</organism>
<dbReference type="GO" id="GO:0061629">
    <property type="term" value="F:RNA polymerase II-specific DNA-binding transcription factor binding"/>
    <property type="evidence" value="ECO:0007669"/>
    <property type="project" value="EnsemblFungi"/>
</dbReference>
<dbReference type="Proteomes" id="UP000183365">
    <property type="component" value="Unassembled WGS sequence"/>
</dbReference>
<feature type="compositionally biased region" description="Basic and acidic residues" evidence="1">
    <location>
        <begin position="363"/>
        <end position="377"/>
    </location>
</feature>
<gene>
    <name evidence="2" type="ORF">HGUI_02044</name>
</gene>
<feature type="region of interest" description="Disordered" evidence="1">
    <location>
        <begin position="1"/>
        <end position="75"/>
    </location>
</feature>
<feature type="compositionally biased region" description="Basic and acidic residues" evidence="1">
    <location>
        <begin position="57"/>
        <end position="70"/>
    </location>
</feature>
<evidence type="ECO:0000313" key="3">
    <source>
        <dbReference type="Proteomes" id="UP000183365"/>
    </source>
</evidence>
<dbReference type="EMBL" id="FQNF01000032">
    <property type="protein sequence ID" value="SGZ39844.1"/>
    <property type="molecule type" value="Genomic_DNA"/>
</dbReference>
<name>A0A1L0B1Z5_9ASCO</name>
<evidence type="ECO:0000256" key="1">
    <source>
        <dbReference type="SAM" id="MobiDB-lite"/>
    </source>
</evidence>
<dbReference type="GO" id="GO:0032968">
    <property type="term" value="P:positive regulation of transcription elongation by RNA polymerase II"/>
    <property type="evidence" value="ECO:0007669"/>
    <property type="project" value="EnsemblFungi"/>
</dbReference>
<dbReference type="InterPro" id="IPR007149">
    <property type="entry name" value="Leo1"/>
</dbReference>
<dbReference type="OrthoDB" id="20844at2759"/>
<feature type="compositionally biased region" description="Basic and acidic residues" evidence="1">
    <location>
        <begin position="286"/>
        <end position="310"/>
    </location>
</feature>
<dbReference type="GO" id="GO:0003723">
    <property type="term" value="F:RNA binding"/>
    <property type="evidence" value="ECO:0007669"/>
    <property type="project" value="EnsemblFungi"/>
</dbReference>
<dbReference type="GO" id="GO:2001209">
    <property type="term" value="P:positive regulation of transcription elongation by RNA polymerase I"/>
    <property type="evidence" value="ECO:0007669"/>
    <property type="project" value="EnsemblFungi"/>
</dbReference>
<dbReference type="GO" id="GO:1990269">
    <property type="term" value="F:RNA polymerase II C-terminal domain phosphoserine binding"/>
    <property type="evidence" value="ECO:0007669"/>
    <property type="project" value="EnsemblFungi"/>
</dbReference>
<keyword evidence="3" id="KW-1185">Reference proteome</keyword>
<dbReference type="VEuPathDB" id="FungiDB:HGUI_02044"/>
<dbReference type="GO" id="GO:0009302">
    <property type="term" value="P:sno(s)RNA transcription"/>
    <property type="evidence" value="ECO:0007669"/>
    <property type="project" value="EnsemblFungi"/>
</dbReference>
<dbReference type="GO" id="GO:0090262">
    <property type="term" value="P:regulation of transcription-coupled nucleotide-excision repair"/>
    <property type="evidence" value="ECO:0007669"/>
    <property type="project" value="EnsemblFungi"/>
</dbReference>
<dbReference type="GO" id="GO:0006353">
    <property type="term" value="P:DNA-templated transcription termination"/>
    <property type="evidence" value="ECO:0007669"/>
    <property type="project" value="EnsemblFungi"/>
</dbReference>
<dbReference type="GO" id="GO:0006325">
    <property type="term" value="P:chromatin organization"/>
    <property type="evidence" value="ECO:0007669"/>
    <property type="project" value="EnsemblFungi"/>
</dbReference>
<dbReference type="GO" id="GO:0006368">
    <property type="term" value="P:transcription elongation by RNA polymerase II"/>
    <property type="evidence" value="ECO:0007669"/>
    <property type="project" value="EnsemblFungi"/>
</dbReference>
<dbReference type="PANTHER" id="PTHR23146">
    <property type="entry name" value="LEO1 PROTEIN"/>
    <property type="match status" value="1"/>
</dbReference>
<dbReference type="GO" id="GO:0016593">
    <property type="term" value="C:Cdc73/Paf1 complex"/>
    <property type="evidence" value="ECO:0007669"/>
    <property type="project" value="EnsemblFungi"/>
</dbReference>
<dbReference type="GO" id="GO:0003712">
    <property type="term" value="F:transcription coregulator activity"/>
    <property type="evidence" value="ECO:0007669"/>
    <property type="project" value="EnsemblFungi"/>
</dbReference>
<evidence type="ECO:0000313" key="2">
    <source>
        <dbReference type="EMBL" id="SGZ39844.1"/>
    </source>
</evidence>
<feature type="compositionally biased region" description="Acidic residues" evidence="1">
    <location>
        <begin position="378"/>
        <end position="387"/>
    </location>
</feature>
<proteinExistence type="predicted"/>
<feature type="compositionally biased region" description="Acidic residues" evidence="1">
    <location>
        <begin position="34"/>
        <end position="56"/>
    </location>
</feature>
<feature type="compositionally biased region" description="Basic and acidic residues" evidence="1">
    <location>
        <begin position="1"/>
        <end position="33"/>
    </location>
</feature>
<feature type="compositionally biased region" description="Acidic residues" evidence="1">
    <location>
        <begin position="323"/>
        <end position="362"/>
    </location>
</feature>
<sequence>MSDIESDNKHEVSNTSEQKPEETENKLIEKQQSENEEDVDIDDLFGDDEKEDSEQEEKEKSEKEESGHEESDTDYQQEIKIAEAELPKHIVPYKGDYDSEMTMQSRLPPFLKIDTKNFDPQQFLQVFNDRLNNPDLDVNDKINMSLFDESTMRWRYTKDPKTGVITKESNATIVEWDDGSMSLKIGDEYCDIIRNELECSLMVKTYQRANLLQTTGNAGIIKEKCMFVPSTMKSNLHKRLAKAVQAQSRKENDKLGPKTVYIKNDPARELEELERQQDAIARQRRRDMLKEEKRKEKQLERMADGREGYKRSYKGASRSTRSDDEDQYGDEDEYDEDDEFVANDDESEEVAEESEEEEYESDDDHKGDKLSKAKSELAFEEDDDDEDRSPAKKRRTVVEDDED</sequence>
<accession>A0A1L0B1Z5</accession>
<dbReference type="AlphaFoldDB" id="A0A1L0B1Z5"/>